<sequence length="194" mass="20197">MTATSSTSQGQQHWHLPAMRAVPALAVGLPLPFIQLHAPVVGLVALAVLLAGTAAALWIGRDRVPEGAGRWPLVVAIWSGVVAVVAAALAIAAPTAAVLGLTVALWAIPTGIVELQGWVRMRSVTEPRTHQLARDWLAVGGFTILLGVVFAFLRDPVSLVGFLGAYAVILGVFHAVAALSARPARTTTIERSDA</sequence>
<dbReference type="EMBL" id="FOZN01000002">
    <property type="protein sequence ID" value="SFS10638.1"/>
    <property type="molecule type" value="Genomic_DNA"/>
</dbReference>
<evidence type="ECO:0008006" key="4">
    <source>
        <dbReference type="Google" id="ProtNLM"/>
    </source>
</evidence>
<feature type="transmembrane region" description="Helical" evidence="1">
    <location>
        <begin position="36"/>
        <end position="59"/>
    </location>
</feature>
<comment type="caution">
    <text evidence="2">The sequence shown here is derived from an EMBL/GenBank/DDBJ whole genome shotgun (WGS) entry which is preliminary data.</text>
</comment>
<feature type="transmembrane region" description="Helical" evidence="1">
    <location>
        <begin position="159"/>
        <end position="181"/>
    </location>
</feature>
<organism evidence="2 3">
    <name type="scientific">Agrococcus baldri</name>
    <dbReference type="NCBI Taxonomy" id="153730"/>
    <lineage>
        <taxon>Bacteria</taxon>
        <taxon>Bacillati</taxon>
        <taxon>Actinomycetota</taxon>
        <taxon>Actinomycetes</taxon>
        <taxon>Micrococcales</taxon>
        <taxon>Microbacteriaceae</taxon>
        <taxon>Agrococcus</taxon>
    </lineage>
</organism>
<dbReference type="Proteomes" id="UP000198506">
    <property type="component" value="Unassembled WGS sequence"/>
</dbReference>
<keyword evidence="1" id="KW-0472">Membrane</keyword>
<evidence type="ECO:0000313" key="3">
    <source>
        <dbReference type="Proteomes" id="UP000198506"/>
    </source>
</evidence>
<evidence type="ECO:0000313" key="2">
    <source>
        <dbReference type="EMBL" id="SFS10638.1"/>
    </source>
</evidence>
<name>A0AA94HME6_9MICO</name>
<feature type="transmembrane region" description="Helical" evidence="1">
    <location>
        <begin position="97"/>
        <end position="115"/>
    </location>
</feature>
<feature type="transmembrane region" description="Helical" evidence="1">
    <location>
        <begin position="136"/>
        <end position="153"/>
    </location>
</feature>
<evidence type="ECO:0000256" key="1">
    <source>
        <dbReference type="SAM" id="Phobius"/>
    </source>
</evidence>
<protein>
    <recommendedName>
        <fullName evidence="4">DUF308 domain-containing protein</fullName>
    </recommendedName>
</protein>
<reference evidence="2 3" key="1">
    <citation type="submission" date="2016-10" db="EMBL/GenBank/DDBJ databases">
        <authorList>
            <person name="Varghese N."/>
            <person name="Submissions S."/>
        </authorList>
    </citation>
    <scope>NUCLEOTIDE SEQUENCE [LARGE SCALE GENOMIC DNA]</scope>
    <source>
        <strain evidence="2 3">IAM 15147</strain>
    </source>
</reference>
<keyword evidence="3" id="KW-1185">Reference proteome</keyword>
<dbReference type="RefSeq" id="WP_092917247.1">
    <property type="nucleotide sequence ID" value="NZ_FOZN01000002.1"/>
</dbReference>
<proteinExistence type="predicted"/>
<keyword evidence="1" id="KW-1133">Transmembrane helix</keyword>
<accession>A0AA94HME6</accession>
<dbReference type="AlphaFoldDB" id="A0AA94HME6"/>
<keyword evidence="1" id="KW-0812">Transmembrane</keyword>
<gene>
    <name evidence="2" type="ORF">SAMN04487783_1439</name>
</gene>
<feature type="transmembrane region" description="Helical" evidence="1">
    <location>
        <begin position="71"/>
        <end position="91"/>
    </location>
</feature>